<reference evidence="2 4" key="1">
    <citation type="journal article" date="2003" name="J. Bacteriol.">
        <title>Comparative analyses of the complete genome sequences of Pierce's disease and citrus variegated chlorosis strains of Xylella fastidiosa.</title>
        <authorList>
            <person name="Van Sluys M.A."/>
            <person name="de Oliveira M.C."/>
            <person name="Monteiro-Vitorello C.B."/>
            <person name="Miyaki C.Y."/>
            <person name="Furlan L.R."/>
            <person name="Camargo L.E."/>
            <person name="da Silva A.C."/>
            <person name="Moon D.H."/>
            <person name="Takita M.A."/>
            <person name="Lemos E.G."/>
            <person name="Machado M.A."/>
            <person name="Ferro M.I."/>
            <person name="da Silva F.R."/>
            <person name="Goldman M.H."/>
            <person name="Goldman G.H."/>
            <person name="Lemos M.V."/>
            <person name="El-Dorry H."/>
            <person name="Tsai S.M."/>
            <person name="Carrer H."/>
            <person name="Carraro D.M."/>
            <person name="de Oliveira R.C."/>
            <person name="Nunes L.R."/>
            <person name="Siqueira W.J."/>
            <person name="Coutinho L.L."/>
            <person name="Kimura E.T."/>
            <person name="Ferro E.S."/>
            <person name="Harakava R."/>
            <person name="Kuramae E.E."/>
            <person name="Marino C.L."/>
            <person name="Giglioti E."/>
            <person name="Abreu I.L."/>
            <person name="Alves L.M."/>
            <person name="do Amaral A.M."/>
            <person name="Baia G.S."/>
            <person name="Blanco S.R."/>
            <person name="Brito M.S."/>
            <person name="Cannavan F.S."/>
            <person name="Celestino A.V."/>
            <person name="da Cunha A.F."/>
            <person name="Fenille R.C."/>
            <person name="Ferro J.A."/>
            <person name="Formighieri E.F."/>
            <person name="Kishi L.T."/>
            <person name="Leoni S.G."/>
            <person name="Oliveira A.R."/>
            <person name="Rosa V.E.Jr."/>
            <person name="Sassaki F.T."/>
            <person name="Sena J.A."/>
            <person name="de Souza A.A."/>
            <person name="Truffi D."/>
            <person name="Tsukumo F."/>
            <person name="Yanai G.M."/>
            <person name="Zaros L.G."/>
            <person name="Civerolo E.L."/>
            <person name="Simpson A.J."/>
            <person name="Almeida N.F.Jr."/>
            <person name="Setubal J.C."/>
            <person name="Kitajima J.P."/>
        </authorList>
    </citation>
    <scope>NUCLEOTIDE SEQUENCE [LARGE SCALE GENOMIC DNA]</scope>
    <source>
        <strain evidence="2">Temecula1</strain>
        <strain evidence="4">Temecula1 / ATCC 700964</strain>
    </source>
</reference>
<feature type="domain" description="Replication initiation protein-like C-terminal" evidence="1">
    <location>
        <begin position="181"/>
        <end position="359"/>
    </location>
</feature>
<dbReference type="InterPro" id="IPR003491">
    <property type="entry name" value="REP-like_C"/>
</dbReference>
<keyword evidence="4" id="KW-1185">Reference proteome</keyword>
<dbReference type="EMBL" id="AE009442">
    <property type="protein sequence ID" value="AAO28788.1"/>
    <property type="molecule type" value="Genomic_DNA"/>
</dbReference>
<name>Q877P2_XYLFT</name>
<dbReference type="KEGG" id="xft:PD_0923"/>
<sequence length="396" mass="44125">MWRYLVSRRSSSSDSAVYVNFSERERRADVEKAARLYETRRDRVEPSYVFPAPSGEKGVGPNSNTGQKGVVGSYPVSIDYLTVVFSYARLAEAGYFDEPRFLLYLLFGLSVDDVIVGSHTSVRWHFYNSSASIIDSNGDLVGKIGWDGNADSYCISLTGSACRYIHDWSKVKRSLASLDARITRCDVAYDDYDGILGTVRHHEALAREHLAPAGGCLLFSSGGTPPRTRFLDDHGGGSGCTLYVGQRGHKQLCIYEKGKQLGVAESPWVRYEVRLYAKHAVIPFDLLEEPMRYLRGSYDYLCQLFSSVVVSPVSRIRTVVKHVEATGEALVRWLRRQVGPALGVLRQALGCGFSDFIVDRVEREGLPSRFRRICRGGDLPAYLRETLVDCSVGVCV</sequence>
<dbReference type="Pfam" id="PF02486">
    <property type="entry name" value="Rep_trans"/>
    <property type="match status" value="1"/>
</dbReference>
<proteinExistence type="predicted"/>
<dbReference type="Proteomes" id="UP000002516">
    <property type="component" value="Chromosome"/>
</dbReference>
<evidence type="ECO:0000259" key="1">
    <source>
        <dbReference type="Pfam" id="PF02486"/>
    </source>
</evidence>
<evidence type="ECO:0000313" key="2">
    <source>
        <dbReference type="EMBL" id="AAO28775.1"/>
    </source>
</evidence>
<dbReference type="KEGG" id="xft:PD_0910"/>
<accession>Q877P2</accession>
<gene>
    <name evidence="2" type="ordered locus">PD_0910</name>
    <name evidence="3" type="ordered locus">PD_0923</name>
</gene>
<dbReference type="HOGENOM" id="CLU_696289_0_0_6"/>
<organism evidence="2 4">
    <name type="scientific">Xylella fastidiosa (strain Temecula1 / ATCC 700964)</name>
    <dbReference type="NCBI Taxonomy" id="183190"/>
    <lineage>
        <taxon>Bacteria</taxon>
        <taxon>Pseudomonadati</taxon>
        <taxon>Pseudomonadota</taxon>
        <taxon>Gammaproteobacteria</taxon>
        <taxon>Lysobacterales</taxon>
        <taxon>Lysobacteraceae</taxon>
        <taxon>Xylella</taxon>
    </lineage>
</organism>
<evidence type="ECO:0000313" key="3">
    <source>
        <dbReference type="EMBL" id="AAO28788.1"/>
    </source>
</evidence>
<dbReference type="AlphaFoldDB" id="Q877P2"/>
<evidence type="ECO:0000313" key="4">
    <source>
        <dbReference type="Proteomes" id="UP000002516"/>
    </source>
</evidence>
<dbReference type="EMBL" id="AE009442">
    <property type="protein sequence ID" value="AAO28775.1"/>
    <property type="molecule type" value="Genomic_DNA"/>
</dbReference>
<protein>
    <submittedName>
        <fullName evidence="2">Phage-related protein</fullName>
    </submittedName>
</protein>